<sequence length="100" mass="11569">MMTSGLGFKAFITIGNAIPKAVLIFYEAILLLEYKDNHYQEALKPGSSWRDWWCRSNHLEMLSPCYSLMSLQQFKELPKSTNIVESYNMFGDQITVNLLK</sequence>
<dbReference type="EnsemblMetazoa" id="Aqu2.1.33820_001">
    <property type="protein sequence ID" value="Aqu2.1.33820_001"/>
    <property type="gene ID" value="Aqu2.1.33820"/>
</dbReference>
<accession>A0A1X7V0Q6</accession>
<protein>
    <submittedName>
        <fullName evidence="1">Uncharacterized protein</fullName>
    </submittedName>
</protein>
<reference evidence="1" key="1">
    <citation type="submission" date="2017-05" db="UniProtKB">
        <authorList>
            <consortium name="EnsemblMetazoa"/>
        </authorList>
    </citation>
    <scope>IDENTIFICATION</scope>
</reference>
<name>A0A1X7V0Q6_AMPQE</name>
<dbReference type="InParanoid" id="A0A1X7V0Q6"/>
<organism evidence="1">
    <name type="scientific">Amphimedon queenslandica</name>
    <name type="common">Sponge</name>
    <dbReference type="NCBI Taxonomy" id="400682"/>
    <lineage>
        <taxon>Eukaryota</taxon>
        <taxon>Metazoa</taxon>
        <taxon>Porifera</taxon>
        <taxon>Demospongiae</taxon>
        <taxon>Heteroscleromorpha</taxon>
        <taxon>Haplosclerida</taxon>
        <taxon>Niphatidae</taxon>
        <taxon>Amphimedon</taxon>
    </lineage>
</organism>
<proteinExistence type="predicted"/>
<dbReference type="AlphaFoldDB" id="A0A1X7V0Q6"/>
<evidence type="ECO:0000313" key="1">
    <source>
        <dbReference type="EnsemblMetazoa" id="Aqu2.1.33820_001"/>
    </source>
</evidence>